<dbReference type="SUPFAM" id="SSF49363">
    <property type="entry name" value="Purple acid phosphatase, N-terminal domain"/>
    <property type="match status" value="1"/>
</dbReference>
<evidence type="ECO:0000256" key="4">
    <source>
        <dbReference type="SAM" id="Phobius"/>
    </source>
</evidence>
<comment type="similarity">
    <text evidence="2">Belongs to the metallophosphoesterase superfamily. Purple acid phosphatase family.</text>
</comment>
<protein>
    <recommendedName>
        <fullName evidence="2">Purple acid phosphatase</fullName>
        <ecNumber evidence="2">3.1.3.2</ecNumber>
    </recommendedName>
</protein>
<dbReference type="AlphaFoldDB" id="A0AAV7Z4L7"/>
<feature type="transmembrane region" description="Helical" evidence="4">
    <location>
        <begin position="266"/>
        <end position="286"/>
    </location>
</feature>
<proteinExistence type="inferred from homology"/>
<name>A0AAV7Z4L7_9EUKA</name>
<feature type="domain" description="Purple acid phosphatase N-terminal" evidence="6">
    <location>
        <begin position="317"/>
        <end position="412"/>
    </location>
</feature>
<dbReference type="EC" id="3.1.3.2" evidence="2"/>
<dbReference type="PANTHER" id="PTHR22953">
    <property type="entry name" value="ACID PHOSPHATASE RELATED"/>
    <property type="match status" value="1"/>
</dbReference>
<dbReference type="Gene3D" id="3.60.21.10">
    <property type="match status" value="1"/>
</dbReference>
<keyword evidence="2" id="KW-0378">Hydrolase</keyword>
<gene>
    <name evidence="7" type="ORF">M0812_19094</name>
</gene>
<evidence type="ECO:0000259" key="6">
    <source>
        <dbReference type="Pfam" id="PF16656"/>
    </source>
</evidence>
<dbReference type="InterPro" id="IPR008963">
    <property type="entry name" value="Purple_acid_Pase-like_N"/>
</dbReference>
<feature type="compositionally biased region" description="Basic and acidic residues" evidence="3">
    <location>
        <begin position="137"/>
        <end position="148"/>
    </location>
</feature>
<reference evidence="7" key="1">
    <citation type="submission" date="2022-08" db="EMBL/GenBank/DDBJ databases">
        <title>Novel sulphate-reducing endosymbionts in the free-living metamonad Anaeramoeba.</title>
        <authorList>
            <person name="Jerlstrom-Hultqvist J."/>
            <person name="Cepicka I."/>
            <person name="Gallot-Lavallee L."/>
            <person name="Salas-Leiva D."/>
            <person name="Curtis B.A."/>
            <person name="Zahonova K."/>
            <person name="Pipaliya S."/>
            <person name="Dacks J."/>
            <person name="Roger A.J."/>
        </authorList>
    </citation>
    <scope>NUCLEOTIDE SEQUENCE</scope>
    <source>
        <strain evidence="7">Busselton2</strain>
    </source>
</reference>
<dbReference type="InterPro" id="IPR004843">
    <property type="entry name" value="Calcineurin-like_PHP"/>
</dbReference>
<dbReference type="Pfam" id="PF00149">
    <property type="entry name" value="Metallophos"/>
    <property type="match status" value="1"/>
</dbReference>
<keyword evidence="4" id="KW-1133">Transmembrane helix</keyword>
<feature type="transmembrane region" description="Helical" evidence="4">
    <location>
        <begin position="12"/>
        <end position="33"/>
    </location>
</feature>
<feature type="domain" description="Calcineurin-like phosphoesterase" evidence="5">
    <location>
        <begin position="444"/>
        <end position="626"/>
    </location>
</feature>
<dbReference type="InterPro" id="IPR015914">
    <property type="entry name" value="PAPs_N"/>
</dbReference>
<dbReference type="PANTHER" id="PTHR22953:SF109">
    <property type="entry name" value="PURPLE ACID PHOSPHATASE"/>
    <property type="match status" value="1"/>
</dbReference>
<comment type="caution">
    <text evidence="7">The sequence shown here is derived from an EMBL/GenBank/DDBJ whole genome shotgun (WGS) entry which is preliminary data.</text>
</comment>
<evidence type="ECO:0000313" key="7">
    <source>
        <dbReference type="EMBL" id="KAJ3437026.1"/>
    </source>
</evidence>
<dbReference type="InterPro" id="IPR029052">
    <property type="entry name" value="Metallo-depent_PP-like"/>
</dbReference>
<feature type="compositionally biased region" description="Polar residues" evidence="3">
    <location>
        <begin position="149"/>
        <end position="161"/>
    </location>
</feature>
<evidence type="ECO:0000256" key="3">
    <source>
        <dbReference type="SAM" id="MobiDB-lite"/>
    </source>
</evidence>
<evidence type="ECO:0000313" key="8">
    <source>
        <dbReference type="Proteomes" id="UP001146793"/>
    </source>
</evidence>
<sequence length="708" mass="81286">MLFPRLSLLDNFLLSFGIAVLFFALVCVILQIFGEFRLGFNVRYCFKNKELRKLQIPYFVCLVLALIFTLLFFIQLSANDKLDPISSTFILAILIFPFTITCFFKKSLYRENLTQNYFKSSSLSESSSNTSASSSGESKDEKENEKNASKSQSQQQLTNKSLADRDEEEKENKNEENDENDNSTNSEMDLELDKLEAKKKTNTKTNTKLKKKKRKNKIQALEANLDLGQKEIDVQDEKKVSKNQLLKKALSLWLKNFQTFMSQKRLVGIVTAILCLLVCLIPIYLMEDLCLDPYDSGFSSTKPFRKRMESSCSEDKPCHIYLTVPDDLRYEMIVTFHTSKQLKGEPTVKYGLSTESDYTSSTTGITYEIEFDDKRWIHYVSLTGLTPNTIYRLIAGDSSDDTNWTDEKQFKTTPQSLTDDSLLFVSGGDTNVVEEMNGVTEEMAKLDPSFVIFGGDIALADGNIFCYRKWDKWFDYWDKYALSDGRSIPFIPIVGNHEVLNGYRYKSEPDLTFAPLFYAFFQSSTTLLNNPYKQKSYNSYRINNEVAVIGLDTNHIYTIEEQNDWIDSEFSDLIKDGVKHIFPAYHIPAYPSDDDYDVSKSAVVRENWCEKFEQYGVRLAFENHSHMVKKTVPIKNSKKVSSEEGVYYVGDGAWGRLRDSREGTSLRWYESFIASSLHTWIVSVNTTKTTTWAMDDKGENLTSLTIQN</sequence>
<feature type="region of interest" description="Disordered" evidence="3">
    <location>
        <begin position="121"/>
        <end position="215"/>
    </location>
</feature>
<keyword evidence="4" id="KW-0812">Transmembrane</keyword>
<dbReference type="GO" id="GO:0046872">
    <property type="term" value="F:metal ion binding"/>
    <property type="evidence" value="ECO:0007669"/>
    <property type="project" value="InterPro"/>
</dbReference>
<accession>A0AAV7Z4L7</accession>
<dbReference type="Proteomes" id="UP001146793">
    <property type="component" value="Unassembled WGS sequence"/>
</dbReference>
<evidence type="ECO:0000256" key="2">
    <source>
        <dbReference type="RuleBase" id="RU361203"/>
    </source>
</evidence>
<organism evidence="7 8">
    <name type="scientific">Anaeramoeba flamelloides</name>
    <dbReference type="NCBI Taxonomy" id="1746091"/>
    <lineage>
        <taxon>Eukaryota</taxon>
        <taxon>Metamonada</taxon>
        <taxon>Anaeramoebidae</taxon>
        <taxon>Anaeramoeba</taxon>
    </lineage>
</organism>
<feature type="compositionally biased region" description="Low complexity" evidence="3">
    <location>
        <begin position="121"/>
        <end position="136"/>
    </location>
</feature>
<dbReference type="GO" id="GO:0003993">
    <property type="term" value="F:acid phosphatase activity"/>
    <property type="evidence" value="ECO:0007669"/>
    <property type="project" value="UniProtKB-EC"/>
</dbReference>
<dbReference type="InterPro" id="IPR039331">
    <property type="entry name" value="PAPs-like"/>
</dbReference>
<feature type="transmembrane region" description="Helical" evidence="4">
    <location>
        <begin position="84"/>
        <end position="104"/>
    </location>
</feature>
<evidence type="ECO:0000256" key="1">
    <source>
        <dbReference type="ARBA" id="ARBA00022729"/>
    </source>
</evidence>
<evidence type="ECO:0000259" key="5">
    <source>
        <dbReference type="Pfam" id="PF00149"/>
    </source>
</evidence>
<comment type="catalytic activity">
    <reaction evidence="2">
        <text>a phosphate monoester + H2O = an alcohol + phosphate</text>
        <dbReference type="Rhea" id="RHEA:15017"/>
        <dbReference type="ChEBI" id="CHEBI:15377"/>
        <dbReference type="ChEBI" id="CHEBI:30879"/>
        <dbReference type="ChEBI" id="CHEBI:43474"/>
        <dbReference type="ChEBI" id="CHEBI:67140"/>
        <dbReference type="EC" id="3.1.3.2"/>
    </reaction>
</comment>
<dbReference type="Pfam" id="PF16656">
    <property type="entry name" value="Pur_ac_phosph_N"/>
    <property type="match status" value="1"/>
</dbReference>
<dbReference type="SUPFAM" id="SSF56300">
    <property type="entry name" value="Metallo-dependent phosphatases"/>
    <property type="match status" value="1"/>
</dbReference>
<dbReference type="Gene3D" id="2.60.40.380">
    <property type="entry name" value="Purple acid phosphatase-like, N-terminal"/>
    <property type="match status" value="1"/>
</dbReference>
<feature type="transmembrane region" description="Helical" evidence="4">
    <location>
        <begin position="54"/>
        <end position="78"/>
    </location>
</feature>
<keyword evidence="4" id="KW-0472">Membrane</keyword>
<dbReference type="EMBL" id="JANTQA010000036">
    <property type="protein sequence ID" value="KAJ3437026.1"/>
    <property type="molecule type" value="Genomic_DNA"/>
</dbReference>
<keyword evidence="1" id="KW-0732">Signal</keyword>